<dbReference type="InterPro" id="IPR001330">
    <property type="entry name" value="Prenyltrans"/>
</dbReference>
<dbReference type="PANTHER" id="PTHR11774:SF11">
    <property type="entry name" value="GERANYLGERANYL TRANSFERASE TYPE-2 SUBUNIT BETA"/>
    <property type="match status" value="1"/>
</dbReference>
<proteinExistence type="inferred from homology"/>
<comment type="similarity">
    <text evidence="1 9">Belongs to the protein prenyltransferase subunit beta family.</text>
</comment>
<keyword evidence="6" id="KW-0677">Repeat</keyword>
<dbReference type="InterPro" id="IPR045089">
    <property type="entry name" value="PGGT1B-like"/>
</dbReference>
<dbReference type="EMBL" id="HBUF01533706">
    <property type="protein sequence ID" value="CAG6752578.1"/>
    <property type="molecule type" value="Transcribed_RNA"/>
</dbReference>
<dbReference type="PANTHER" id="PTHR11774">
    <property type="entry name" value="GERANYLGERANYL TRANSFERASE TYPE BETA SUBUNIT"/>
    <property type="match status" value="1"/>
</dbReference>
<comment type="catalytic activity">
    <reaction evidence="8 9">
        <text>geranylgeranyl diphosphate + L-cysteinyl-[protein] = S-geranylgeranyl-L-cysteinyl-[protein] + diphosphate</text>
        <dbReference type="Rhea" id="RHEA:21240"/>
        <dbReference type="Rhea" id="RHEA-COMP:10131"/>
        <dbReference type="Rhea" id="RHEA-COMP:11537"/>
        <dbReference type="ChEBI" id="CHEBI:29950"/>
        <dbReference type="ChEBI" id="CHEBI:33019"/>
        <dbReference type="ChEBI" id="CHEBI:57533"/>
        <dbReference type="ChEBI" id="CHEBI:86021"/>
        <dbReference type="EC" id="2.5.1.60"/>
    </reaction>
</comment>
<dbReference type="InterPro" id="IPR026873">
    <property type="entry name" value="Ptb1"/>
</dbReference>
<dbReference type="EMBL" id="HBUF01013678">
    <property type="protein sequence ID" value="CAG6608941.1"/>
    <property type="molecule type" value="Transcribed_RNA"/>
</dbReference>
<keyword evidence="5 9" id="KW-0479">Metal-binding</keyword>
<organism evidence="11">
    <name type="scientific">Cacopsylla melanoneura</name>
    <dbReference type="NCBI Taxonomy" id="428564"/>
    <lineage>
        <taxon>Eukaryota</taxon>
        <taxon>Metazoa</taxon>
        <taxon>Ecdysozoa</taxon>
        <taxon>Arthropoda</taxon>
        <taxon>Hexapoda</taxon>
        <taxon>Insecta</taxon>
        <taxon>Pterygota</taxon>
        <taxon>Neoptera</taxon>
        <taxon>Paraneoptera</taxon>
        <taxon>Hemiptera</taxon>
        <taxon>Sternorrhyncha</taxon>
        <taxon>Psylloidea</taxon>
        <taxon>Psyllidae</taxon>
        <taxon>Psyllinae</taxon>
        <taxon>Cacopsylla</taxon>
    </lineage>
</organism>
<comment type="cofactor">
    <cofactor evidence="9">
        <name>Zn(2+)</name>
        <dbReference type="ChEBI" id="CHEBI:29105"/>
    </cofactor>
    <text evidence="9">Binds 1 zinc ion per subunit.</text>
</comment>
<keyword evidence="3 9" id="KW-0637">Prenyltransferase</keyword>
<evidence type="ECO:0000256" key="2">
    <source>
        <dbReference type="ARBA" id="ARBA00011355"/>
    </source>
</evidence>
<name>A0A8D8LP87_9HEMI</name>
<dbReference type="FunFam" id="1.50.10.20:FF:000012">
    <property type="entry name" value="Geranylgeranyl transferase type-2 subunit beta"/>
    <property type="match status" value="1"/>
</dbReference>
<comment type="subunit">
    <text evidence="2">Heterodimer of an alpha and a beta subunit.</text>
</comment>
<evidence type="ECO:0000256" key="8">
    <source>
        <dbReference type="ARBA" id="ARBA00047658"/>
    </source>
</evidence>
<dbReference type="GO" id="GO:0046872">
    <property type="term" value="F:metal ion binding"/>
    <property type="evidence" value="ECO:0007669"/>
    <property type="project" value="UniProtKB-KW"/>
</dbReference>
<dbReference type="EMBL" id="HBUF01197717">
    <property type="protein sequence ID" value="CAG6660709.1"/>
    <property type="molecule type" value="Transcribed_RNA"/>
</dbReference>
<comment type="function">
    <text evidence="9">Catalyzes the transfer of a geranylgeranyl moiety from geranylgeranyl diphosphate to both cysteines of proteins with the C-terminal sequence -XXCC, -XCXC and -CCXX.</text>
</comment>
<evidence type="ECO:0000256" key="4">
    <source>
        <dbReference type="ARBA" id="ARBA00022679"/>
    </source>
</evidence>
<dbReference type="AlphaFoldDB" id="A0A8D8LP87"/>
<evidence type="ECO:0000259" key="10">
    <source>
        <dbReference type="Pfam" id="PF00432"/>
    </source>
</evidence>
<dbReference type="Pfam" id="PF00432">
    <property type="entry name" value="Prenyltrans"/>
    <property type="match status" value="1"/>
</dbReference>
<evidence type="ECO:0000256" key="6">
    <source>
        <dbReference type="ARBA" id="ARBA00022737"/>
    </source>
</evidence>
<dbReference type="GO" id="GO:0004663">
    <property type="term" value="F:Rab geranylgeranyltransferase activity"/>
    <property type="evidence" value="ECO:0007669"/>
    <property type="project" value="UniProtKB-UniRule"/>
</dbReference>
<evidence type="ECO:0000256" key="7">
    <source>
        <dbReference type="ARBA" id="ARBA00022833"/>
    </source>
</evidence>
<dbReference type="Gene3D" id="1.50.10.20">
    <property type="match status" value="1"/>
</dbReference>
<evidence type="ECO:0000256" key="3">
    <source>
        <dbReference type="ARBA" id="ARBA00022602"/>
    </source>
</evidence>
<feature type="domain" description="Prenyltransferase alpha-alpha toroid" evidence="10">
    <location>
        <begin position="20"/>
        <end position="317"/>
    </location>
</feature>
<dbReference type="GO" id="GO:0072657">
    <property type="term" value="P:protein localization to membrane"/>
    <property type="evidence" value="ECO:0007669"/>
    <property type="project" value="UniProtKB-ARBA"/>
</dbReference>
<accession>A0A8D8LP87</accession>
<sequence>MANPIRDVELTENLPKEFLGKKHADFIKKYSDNKEDYEYCMSEYLRMSGMYWGITTLSLLEQLDDMPQDTIFDFITQCIHPCGGVSASISHDPHILYTLSAVQIACLLNREDELPVNKIVSYVTKLQQPDGSFCGDMYGEVDTRFSFCAVACLSLLNKLESINVPKAVEFILSCCNFDGGFGSRPGSESHSGLTYCCVGFLSITGHLHEIDADKLAWWLSERQLPSGGLNGRPEKLPDVCYSWWVLATLHMLGRGAWINSAALRRFILASQDPESGGISDRPLDIPDPFHTLFGVAALTMLDPPTPGILPIDPTYCMPRYVIERLNLKPQRLPPL</sequence>
<dbReference type="EC" id="2.5.1.60" evidence="9"/>
<evidence type="ECO:0000313" key="11">
    <source>
        <dbReference type="EMBL" id="CAG6608941.1"/>
    </source>
</evidence>
<evidence type="ECO:0000256" key="1">
    <source>
        <dbReference type="ARBA" id="ARBA00010497"/>
    </source>
</evidence>
<evidence type="ECO:0000256" key="5">
    <source>
        <dbReference type="ARBA" id="ARBA00022723"/>
    </source>
</evidence>
<keyword evidence="7 9" id="KW-0862">Zinc</keyword>
<dbReference type="SUPFAM" id="SSF48239">
    <property type="entry name" value="Terpenoid cyclases/Protein prenyltransferases"/>
    <property type="match status" value="1"/>
</dbReference>
<dbReference type="GO" id="GO:0005968">
    <property type="term" value="C:Rab-protein geranylgeranyltransferase complex"/>
    <property type="evidence" value="ECO:0007669"/>
    <property type="project" value="UniProtKB-UniRule"/>
</dbReference>
<dbReference type="CDD" id="cd02894">
    <property type="entry name" value="GGTase-II"/>
    <property type="match status" value="1"/>
</dbReference>
<evidence type="ECO:0000256" key="9">
    <source>
        <dbReference type="RuleBase" id="RU365076"/>
    </source>
</evidence>
<reference evidence="11" key="1">
    <citation type="submission" date="2021-05" db="EMBL/GenBank/DDBJ databases">
        <authorList>
            <person name="Alioto T."/>
            <person name="Alioto T."/>
            <person name="Gomez Garrido J."/>
        </authorList>
    </citation>
    <scope>NUCLEOTIDE SEQUENCE</scope>
</reference>
<dbReference type="InterPro" id="IPR008930">
    <property type="entry name" value="Terpenoid_cyclase/PrenylTrfase"/>
</dbReference>
<protein>
    <recommendedName>
        <fullName evidence="9">Geranylgeranyl transferase type-2 subunit beta</fullName>
        <ecNumber evidence="9">2.5.1.60</ecNumber>
    </recommendedName>
</protein>
<keyword evidence="4 9" id="KW-0808">Transferase</keyword>